<proteinExistence type="inferred from homology"/>
<dbReference type="PIRSF" id="PIRSF006170">
    <property type="entry name" value="YfgM"/>
    <property type="match status" value="1"/>
</dbReference>
<dbReference type="InterPro" id="IPR018704">
    <property type="entry name" value="SecYEG/CpoB_TPR"/>
</dbReference>
<comment type="subcellular location">
    <subcellularLocation>
        <location evidence="1">Cell membrane</location>
        <topology evidence="1">Single-pass type II membrane protein</topology>
    </subcellularLocation>
</comment>
<dbReference type="OrthoDB" id="9789675at2"/>
<protein>
    <recommendedName>
        <fullName evidence="8">Ancillary SecYEG translocon subunit</fullName>
    </recommendedName>
</protein>
<dbReference type="InterPro" id="IPR011990">
    <property type="entry name" value="TPR-like_helical_dom_sf"/>
</dbReference>
<dbReference type="RefSeq" id="WP_092525828.1">
    <property type="nucleotide sequence ID" value="NZ_FNCI01000007.1"/>
</dbReference>
<dbReference type="Proteomes" id="UP000198641">
    <property type="component" value="Unassembled WGS sequence"/>
</dbReference>
<gene>
    <name evidence="10" type="ORF">SAMN05216571_10725</name>
</gene>
<evidence type="ECO:0000256" key="1">
    <source>
        <dbReference type="ARBA" id="ARBA00004401"/>
    </source>
</evidence>
<dbReference type="SUPFAM" id="SSF48452">
    <property type="entry name" value="TPR-like"/>
    <property type="match status" value="1"/>
</dbReference>
<comment type="similarity">
    <text evidence="7">Belongs to the YfgM family.</text>
</comment>
<evidence type="ECO:0000313" key="10">
    <source>
        <dbReference type="EMBL" id="SDG24118.1"/>
    </source>
</evidence>
<evidence type="ECO:0000256" key="3">
    <source>
        <dbReference type="ARBA" id="ARBA00022692"/>
    </source>
</evidence>
<evidence type="ECO:0000256" key="8">
    <source>
        <dbReference type="ARBA" id="ARBA00024235"/>
    </source>
</evidence>
<evidence type="ECO:0000313" key="11">
    <source>
        <dbReference type="Proteomes" id="UP000198641"/>
    </source>
</evidence>
<reference evidence="10 11" key="1">
    <citation type="submission" date="2016-10" db="EMBL/GenBank/DDBJ databases">
        <authorList>
            <person name="de Groot N.N."/>
        </authorList>
    </citation>
    <scope>NUCLEOTIDE SEQUENCE [LARGE SCALE GENOMIC DNA]</scope>
    <source>
        <strain evidence="10 11">BH539</strain>
    </source>
</reference>
<keyword evidence="11" id="KW-1185">Reference proteome</keyword>
<dbReference type="PANTHER" id="PTHR38035:SF1">
    <property type="entry name" value="ANCILLARY SECYEG TRANSLOCON SUBUNIT"/>
    <property type="match status" value="1"/>
</dbReference>
<sequence length="219" mass="23617">MAELNTEEEQLEAIKRWWKENGTSLIAGVVIAAAGIFGWKAWESYQANQAEAASVRYQQLLTLASQPTLEDAALTQAREQITALNDEHGGSLYADLATLIEARLAVSDGDLTGARDALSQLIESSDRAYLKDLARLRLARLQLADDDADAALASLDAIDSQALSAQRMDLRGDAQLALGNREDAREAYREALATAEASGQPLFGTQLKLDNLGAEEATL</sequence>
<evidence type="ECO:0000256" key="5">
    <source>
        <dbReference type="ARBA" id="ARBA00023136"/>
    </source>
</evidence>
<keyword evidence="6" id="KW-0143">Chaperone</keyword>
<evidence type="ECO:0000256" key="6">
    <source>
        <dbReference type="ARBA" id="ARBA00023186"/>
    </source>
</evidence>
<accession>A0A1G7SMA7</accession>
<dbReference type="PANTHER" id="PTHR38035">
    <property type="entry name" value="UPF0070 PROTEIN YFGM"/>
    <property type="match status" value="1"/>
</dbReference>
<evidence type="ECO:0000256" key="4">
    <source>
        <dbReference type="ARBA" id="ARBA00022989"/>
    </source>
</evidence>
<keyword evidence="5" id="KW-0472">Membrane</keyword>
<dbReference type="STRING" id="284577.SAMN05216571_10725"/>
<evidence type="ECO:0000256" key="2">
    <source>
        <dbReference type="ARBA" id="ARBA00022475"/>
    </source>
</evidence>
<keyword evidence="4" id="KW-1133">Transmembrane helix</keyword>
<keyword evidence="3" id="KW-0812">Transmembrane</keyword>
<organism evidence="10 11">
    <name type="scientific">Onishia taeanensis</name>
    <dbReference type="NCBI Taxonomy" id="284577"/>
    <lineage>
        <taxon>Bacteria</taxon>
        <taxon>Pseudomonadati</taxon>
        <taxon>Pseudomonadota</taxon>
        <taxon>Gammaproteobacteria</taxon>
        <taxon>Oceanospirillales</taxon>
        <taxon>Halomonadaceae</taxon>
        <taxon>Onishia</taxon>
    </lineage>
</organism>
<dbReference type="AlphaFoldDB" id="A0A1G7SMA7"/>
<name>A0A1G7SMA7_9GAMM</name>
<keyword evidence="2" id="KW-1003">Cell membrane</keyword>
<evidence type="ECO:0000259" key="9">
    <source>
        <dbReference type="Pfam" id="PF09976"/>
    </source>
</evidence>
<dbReference type="Pfam" id="PF09976">
    <property type="entry name" value="TPR_21"/>
    <property type="match status" value="1"/>
</dbReference>
<dbReference type="GO" id="GO:0044877">
    <property type="term" value="F:protein-containing complex binding"/>
    <property type="evidence" value="ECO:0007669"/>
    <property type="project" value="InterPro"/>
</dbReference>
<evidence type="ECO:0000256" key="7">
    <source>
        <dbReference type="ARBA" id="ARBA00024197"/>
    </source>
</evidence>
<dbReference type="Gene3D" id="1.25.40.10">
    <property type="entry name" value="Tetratricopeptide repeat domain"/>
    <property type="match status" value="1"/>
</dbReference>
<dbReference type="EMBL" id="FNCI01000007">
    <property type="protein sequence ID" value="SDG24118.1"/>
    <property type="molecule type" value="Genomic_DNA"/>
</dbReference>
<feature type="domain" description="Ancillary SecYEG translocon subunit/Cell division coordinator CpoB TPR" evidence="9">
    <location>
        <begin position="15"/>
        <end position="213"/>
    </location>
</feature>
<dbReference type="InterPro" id="IPR026039">
    <property type="entry name" value="YfgM"/>
</dbReference>
<dbReference type="GO" id="GO:0005886">
    <property type="term" value="C:plasma membrane"/>
    <property type="evidence" value="ECO:0007669"/>
    <property type="project" value="UniProtKB-SubCell"/>
</dbReference>